<dbReference type="Proteomes" id="UP000062317">
    <property type="component" value="Unassembled WGS sequence"/>
</dbReference>
<dbReference type="InterPro" id="IPR002933">
    <property type="entry name" value="Peptidase_M20"/>
</dbReference>
<protein>
    <submittedName>
        <fullName evidence="2">Uncharacterized protein</fullName>
    </submittedName>
</protein>
<dbReference type="Gene3D" id="3.40.630.10">
    <property type="entry name" value="Zn peptidases"/>
    <property type="match status" value="1"/>
</dbReference>
<evidence type="ECO:0000313" key="2">
    <source>
        <dbReference type="EMBL" id="KVV41439.1"/>
    </source>
</evidence>
<name>A0A105V5Y1_9BURK</name>
<dbReference type="InterPro" id="IPR036264">
    <property type="entry name" value="Bact_exopeptidase_dim_dom"/>
</dbReference>
<dbReference type="EMBL" id="LPEQ01000109">
    <property type="protein sequence ID" value="KVV41439.1"/>
    <property type="molecule type" value="Genomic_DNA"/>
</dbReference>
<comment type="caution">
    <text evidence="2">The sequence shown here is derived from an EMBL/GenBank/DDBJ whole genome shotgun (WGS) entry which is preliminary data.</text>
</comment>
<keyword evidence="3" id="KW-1185">Reference proteome</keyword>
<organism evidence="2 3">
    <name type="scientific">Burkholderia territorii</name>
    <dbReference type="NCBI Taxonomy" id="1503055"/>
    <lineage>
        <taxon>Bacteria</taxon>
        <taxon>Pseudomonadati</taxon>
        <taxon>Pseudomonadota</taxon>
        <taxon>Betaproteobacteria</taxon>
        <taxon>Burkholderiales</taxon>
        <taxon>Burkholderiaceae</taxon>
        <taxon>Burkholderia</taxon>
        <taxon>Burkholderia cepacia complex</taxon>
    </lineage>
</organism>
<sequence length="219" mass="23252">MFAMRNHPGALAGTFMFRKDSITRPHPANDAIVAAGSTVMALQTNVSRNVGPPRSAVVTIGKIAGGSVRNVIPGEVELSISVRSFDTDIRRMLKERITALVHARAESYGLAAVIDYVDGYPVVTNADAETELAIQAANELVGADRVTGQMPPLMGSEDFAYTSQACPGAFLRIGNGPADGGNTRHSATYDFNGDNLVVGAAFRARRVERYLPSDTGDGR</sequence>
<dbReference type="SUPFAM" id="SSF55031">
    <property type="entry name" value="Bacterial exopeptidase dimerisation domain"/>
    <property type="match status" value="1"/>
</dbReference>
<dbReference type="PANTHER" id="PTHR11014:SF63">
    <property type="entry name" value="METALLOPEPTIDASE, PUTATIVE (AFU_ORTHOLOGUE AFUA_6G09600)-RELATED"/>
    <property type="match status" value="1"/>
</dbReference>
<evidence type="ECO:0000256" key="1">
    <source>
        <dbReference type="ARBA" id="ARBA00022801"/>
    </source>
</evidence>
<evidence type="ECO:0000313" key="3">
    <source>
        <dbReference type="Proteomes" id="UP000062317"/>
    </source>
</evidence>
<dbReference type="PANTHER" id="PTHR11014">
    <property type="entry name" value="PEPTIDASE M20 FAMILY MEMBER"/>
    <property type="match status" value="1"/>
</dbReference>
<proteinExistence type="predicted"/>
<dbReference type="InterPro" id="IPR017439">
    <property type="entry name" value="Amidohydrolase"/>
</dbReference>
<dbReference type="Gene3D" id="3.30.70.360">
    <property type="match status" value="1"/>
</dbReference>
<dbReference type="AlphaFoldDB" id="A0A105V5Y1"/>
<accession>A0A105V5Y1</accession>
<dbReference type="GO" id="GO:0016787">
    <property type="term" value="F:hydrolase activity"/>
    <property type="evidence" value="ECO:0007669"/>
    <property type="project" value="UniProtKB-KW"/>
</dbReference>
<dbReference type="Pfam" id="PF01546">
    <property type="entry name" value="Peptidase_M20"/>
    <property type="match status" value="1"/>
</dbReference>
<gene>
    <name evidence="2" type="ORF">WT27_11865</name>
</gene>
<reference evidence="2 3" key="1">
    <citation type="submission" date="2015-11" db="EMBL/GenBank/DDBJ databases">
        <title>Expanding the genomic diversity of Burkholderia species for the development of highly accurate diagnostics.</title>
        <authorList>
            <person name="Sahl J."/>
            <person name="Keim P."/>
            <person name="Wagner D."/>
        </authorList>
    </citation>
    <scope>NUCLEOTIDE SEQUENCE [LARGE SCALE GENOMIC DNA]</scope>
    <source>
        <strain evidence="2 3">MSMB1301WGS</strain>
    </source>
</reference>
<dbReference type="SUPFAM" id="SSF53187">
    <property type="entry name" value="Zn-dependent exopeptidases"/>
    <property type="match status" value="1"/>
</dbReference>
<keyword evidence="1" id="KW-0378">Hydrolase</keyword>